<feature type="compositionally biased region" description="Polar residues" evidence="1">
    <location>
        <begin position="80"/>
        <end position="95"/>
    </location>
</feature>
<proteinExistence type="predicted"/>
<sequence>MFKLIYIALLTVLISSLDARPESIDDLESLLNSAGEYNKIVPTGKARSFSIKPDENVLINLNYKPAKSGRRKPGHKKSKSQSPQYYLNFTFQNYKNPKEDTKKKPNKNQHGFKKNQFTDFPLKGEDP</sequence>
<accession>A0ABM1NRZ4</accession>
<dbReference type="RefSeq" id="XP_017857730.1">
    <property type="nucleotide sequence ID" value="XM_018002241.1"/>
</dbReference>
<protein>
    <submittedName>
        <fullName evidence="4">Uncharacterized protein LOC108610251</fullName>
    </submittedName>
</protein>
<keyword evidence="3" id="KW-1185">Reference proteome</keyword>
<feature type="chain" id="PRO_5045828722" evidence="2">
    <location>
        <begin position="20"/>
        <end position="127"/>
    </location>
</feature>
<evidence type="ECO:0000256" key="2">
    <source>
        <dbReference type="SAM" id="SignalP"/>
    </source>
</evidence>
<feature type="compositionally biased region" description="Basic residues" evidence="1">
    <location>
        <begin position="104"/>
        <end position="113"/>
    </location>
</feature>
<reference evidence="4" key="3">
    <citation type="submission" date="2025-08" db="UniProtKB">
        <authorList>
            <consortium name="RefSeq"/>
        </authorList>
    </citation>
    <scope>IDENTIFICATION</scope>
    <source>
        <tissue evidence="4">Whole organism</tissue>
    </source>
</reference>
<evidence type="ECO:0000256" key="1">
    <source>
        <dbReference type="SAM" id="MobiDB-lite"/>
    </source>
</evidence>
<keyword evidence="2" id="KW-0732">Signal</keyword>
<feature type="signal peptide" evidence="2">
    <location>
        <begin position="1"/>
        <end position="19"/>
    </location>
</feature>
<evidence type="ECO:0000313" key="3">
    <source>
        <dbReference type="Proteomes" id="UP000694904"/>
    </source>
</evidence>
<evidence type="ECO:0000313" key="4">
    <source>
        <dbReference type="RefSeq" id="XP_017857730.1"/>
    </source>
</evidence>
<dbReference type="GeneID" id="108610251"/>
<organism evidence="3 4">
    <name type="scientific">Drosophila arizonae</name>
    <name type="common">Fruit fly</name>
    <dbReference type="NCBI Taxonomy" id="7263"/>
    <lineage>
        <taxon>Eukaryota</taxon>
        <taxon>Metazoa</taxon>
        <taxon>Ecdysozoa</taxon>
        <taxon>Arthropoda</taxon>
        <taxon>Hexapoda</taxon>
        <taxon>Insecta</taxon>
        <taxon>Pterygota</taxon>
        <taxon>Neoptera</taxon>
        <taxon>Endopterygota</taxon>
        <taxon>Diptera</taxon>
        <taxon>Brachycera</taxon>
        <taxon>Muscomorpha</taxon>
        <taxon>Ephydroidea</taxon>
        <taxon>Drosophilidae</taxon>
        <taxon>Drosophila</taxon>
    </lineage>
</organism>
<gene>
    <name evidence="4" type="primary">LOC108610251</name>
</gene>
<feature type="compositionally biased region" description="Basic residues" evidence="1">
    <location>
        <begin position="67"/>
        <end position="79"/>
    </location>
</feature>
<reference evidence="3" key="1">
    <citation type="journal article" date="1997" name="Nucleic Acids Res.">
        <title>tRNAscan-SE: a program for improved detection of transfer RNA genes in genomic sequence.</title>
        <authorList>
            <person name="Lowe T.M."/>
            <person name="Eddy S.R."/>
        </authorList>
    </citation>
    <scope>NUCLEOTIDE SEQUENCE [LARGE SCALE GENOMIC DNA]</scope>
</reference>
<dbReference type="Proteomes" id="UP000694904">
    <property type="component" value="Chromosome 2"/>
</dbReference>
<name>A0ABM1NRZ4_DROAR</name>
<feature type="region of interest" description="Disordered" evidence="1">
    <location>
        <begin position="62"/>
        <end position="127"/>
    </location>
</feature>
<reference evidence="3" key="2">
    <citation type="journal article" date="2016" name="G3 (Bethesda)">
        <title>Genome Evolution in Three Species of Cactophilic Drosophila.</title>
        <authorList>
            <person name="Sanchez-Flores A."/>
            <person name="Penazola F."/>
            <person name="Carpinteyro-Ponce J."/>
            <person name="Nazario-Yepiz N."/>
            <person name="Abreu-Goodger C."/>
            <person name="Machado C.A."/>
            <person name="Markow T.A."/>
        </authorList>
    </citation>
    <scope>NUCLEOTIDE SEQUENCE [LARGE SCALE GENOMIC DNA]</scope>
</reference>